<keyword evidence="2" id="KW-0201">Cytochrome c-type biogenesis</keyword>
<dbReference type="RefSeq" id="WP_108632621.1">
    <property type="nucleotide sequence ID" value="NZ_QCXX01000001.1"/>
</dbReference>
<evidence type="ECO:0000256" key="4">
    <source>
        <dbReference type="ARBA" id="ARBA00023284"/>
    </source>
</evidence>
<dbReference type="CDD" id="cd02966">
    <property type="entry name" value="TlpA_like_family"/>
    <property type="match status" value="1"/>
</dbReference>
<accession>A0A363P091</accession>
<dbReference type="GO" id="GO:0016491">
    <property type="term" value="F:oxidoreductase activity"/>
    <property type="evidence" value="ECO:0007669"/>
    <property type="project" value="InterPro"/>
</dbReference>
<comment type="caution">
    <text evidence="7">The sequence shown here is derived from an EMBL/GenBank/DDBJ whole genome shotgun (WGS) entry which is preliminary data.</text>
</comment>
<keyword evidence="8" id="KW-1185">Reference proteome</keyword>
<evidence type="ECO:0000256" key="2">
    <source>
        <dbReference type="ARBA" id="ARBA00022748"/>
    </source>
</evidence>
<dbReference type="InterPro" id="IPR000866">
    <property type="entry name" value="AhpC/TSA"/>
</dbReference>
<dbReference type="InterPro" id="IPR050553">
    <property type="entry name" value="Thioredoxin_ResA/DsbE_sf"/>
</dbReference>
<dbReference type="PANTHER" id="PTHR42852:SF6">
    <property type="entry name" value="THIOL:DISULFIDE INTERCHANGE PROTEIN DSBE"/>
    <property type="match status" value="1"/>
</dbReference>
<dbReference type="InterPro" id="IPR017937">
    <property type="entry name" value="Thioredoxin_CS"/>
</dbReference>
<dbReference type="GO" id="GO:0030313">
    <property type="term" value="C:cell envelope"/>
    <property type="evidence" value="ECO:0007669"/>
    <property type="project" value="UniProtKB-SubCell"/>
</dbReference>
<keyword evidence="5" id="KW-0732">Signal</keyword>
<dbReference type="PANTHER" id="PTHR42852">
    <property type="entry name" value="THIOL:DISULFIDE INTERCHANGE PROTEIN DSBE"/>
    <property type="match status" value="1"/>
</dbReference>
<dbReference type="Proteomes" id="UP000250831">
    <property type="component" value="Unassembled WGS sequence"/>
</dbReference>
<dbReference type="InterPro" id="IPR013766">
    <property type="entry name" value="Thioredoxin_domain"/>
</dbReference>
<dbReference type="AlphaFoldDB" id="A0A363P091"/>
<dbReference type="Gene3D" id="3.40.30.10">
    <property type="entry name" value="Glutaredoxin"/>
    <property type="match status" value="1"/>
</dbReference>
<feature type="chain" id="PRO_5016866312" description="Thioredoxin domain-containing protein" evidence="5">
    <location>
        <begin position="19"/>
        <end position="375"/>
    </location>
</feature>
<name>A0A363P091_9SPHI</name>
<feature type="domain" description="Thioredoxin" evidence="6">
    <location>
        <begin position="234"/>
        <end position="375"/>
    </location>
</feature>
<dbReference type="OrthoDB" id="698536at2"/>
<evidence type="ECO:0000256" key="3">
    <source>
        <dbReference type="ARBA" id="ARBA00023157"/>
    </source>
</evidence>
<dbReference type="InterPro" id="IPR025380">
    <property type="entry name" value="DUF4369"/>
</dbReference>
<keyword evidence="3" id="KW-1015">Disulfide bond</keyword>
<proteinExistence type="predicted"/>
<dbReference type="GO" id="GO:0016209">
    <property type="term" value="F:antioxidant activity"/>
    <property type="evidence" value="ECO:0007669"/>
    <property type="project" value="InterPro"/>
</dbReference>
<feature type="signal peptide" evidence="5">
    <location>
        <begin position="1"/>
        <end position="18"/>
    </location>
</feature>
<evidence type="ECO:0000256" key="1">
    <source>
        <dbReference type="ARBA" id="ARBA00004196"/>
    </source>
</evidence>
<keyword evidence="4" id="KW-0676">Redox-active center</keyword>
<reference evidence="7 8" key="1">
    <citation type="submission" date="2018-04" db="EMBL/GenBank/DDBJ databases">
        <title>Sphingobacterium sp. M46 Genome.</title>
        <authorList>
            <person name="Cheng J."/>
            <person name="Li Y."/>
        </authorList>
    </citation>
    <scope>NUCLEOTIDE SEQUENCE [LARGE SCALE GENOMIC DNA]</scope>
    <source>
        <strain evidence="7 8">M46</strain>
    </source>
</reference>
<gene>
    <name evidence="7" type="ORF">DCO56_05110</name>
</gene>
<protein>
    <recommendedName>
        <fullName evidence="6">Thioredoxin domain-containing protein</fullName>
    </recommendedName>
</protein>
<dbReference type="PROSITE" id="PS51352">
    <property type="entry name" value="THIOREDOXIN_2"/>
    <property type="match status" value="1"/>
</dbReference>
<dbReference type="SUPFAM" id="SSF52833">
    <property type="entry name" value="Thioredoxin-like"/>
    <property type="match status" value="1"/>
</dbReference>
<dbReference type="GO" id="GO:0017004">
    <property type="term" value="P:cytochrome complex assembly"/>
    <property type="evidence" value="ECO:0007669"/>
    <property type="project" value="UniProtKB-KW"/>
</dbReference>
<dbReference type="PROSITE" id="PS00194">
    <property type="entry name" value="THIOREDOXIN_1"/>
    <property type="match status" value="1"/>
</dbReference>
<sequence length="375" mass="43441">MKLAFLTLALLLSGQLSYGQQDYFTIEGKLAKETAYKYIYLNYQSTEGFKQDSSLIKNGAFYFKGIPVYGTHAYIQLKENGAADPDNGNQFDFSIEPVNFKIFVDENLNESRIEGSPIDKDFQKLKRILEPAYLAWEKWYERYDQFKASASQDSIELNKYSIEYQKLEQDETDLAVDYIINHPGSFPSLNTLERFSRRLKLRQIEKLFDSLDDRIKQTFDGKEFRKQIDRMNAVQIGKIAPDFSAKDTSGNFVSLGSLKGKYLLLDFWASWCGPCREENPYVVKAYQKFKAKNFEILGISLDDETTKERWLKAIKEYQLVWQQVSDLKGWQSDVAELYHVRGIPQNFLLDPKGVIIATNLRGEELLKKLEDILGK</sequence>
<evidence type="ECO:0000259" key="6">
    <source>
        <dbReference type="PROSITE" id="PS51352"/>
    </source>
</evidence>
<dbReference type="Pfam" id="PF00578">
    <property type="entry name" value="AhpC-TSA"/>
    <property type="match status" value="1"/>
</dbReference>
<comment type="subcellular location">
    <subcellularLocation>
        <location evidence="1">Cell envelope</location>
    </subcellularLocation>
</comment>
<dbReference type="Pfam" id="PF14289">
    <property type="entry name" value="DUF4369"/>
    <property type="match status" value="1"/>
</dbReference>
<organism evidence="7 8">
    <name type="scientific">Sphingobacterium athyrii</name>
    <dbReference type="NCBI Taxonomy" id="2152717"/>
    <lineage>
        <taxon>Bacteria</taxon>
        <taxon>Pseudomonadati</taxon>
        <taxon>Bacteroidota</taxon>
        <taxon>Sphingobacteriia</taxon>
        <taxon>Sphingobacteriales</taxon>
        <taxon>Sphingobacteriaceae</taxon>
        <taxon>Sphingobacterium</taxon>
    </lineage>
</organism>
<dbReference type="EMBL" id="QCXX01000001">
    <property type="protein sequence ID" value="PUV26331.1"/>
    <property type="molecule type" value="Genomic_DNA"/>
</dbReference>
<evidence type="ECO:0000313" key="8">
    <source>
        <dbReference type="Proteomes" id="UP000250831"/>
    </source>
</evidence>
<evidence type="ECO:0000256" key="5">
    <source>
        <dbReference type="SAM" id="SignalP"/>
    </source>
</evidence>
<dbReference type="InterPro" id="IPR036249">
    <property type="entry name" value="Thioredoxin-like_sf"/>
</dbReference>
<evidence type="ECO:0000313" key="7">
    <source>
        <dbReference type="EMBL" id="PUV26331.1"/>
    </source>
</evidence>